<proteinExistence type="predicted"/>
<feature type="region of interest" description="Disordered" evidence="1">
    <location>
        <begin position="202"/>
        <end position="250"/>
    </location>
</feature>
<keyword evidence="3" id="KW-1185">Reference proteome</keyword>
<dbReference type="Proteomes" id="UP001154078">
    <property type="component" value="Chromosome 8"/>
</dbReference>
<gene>
    <name evidence="2" type="ORF">MELIAE_LOCUS12130</name>
</gene>
<dbReference type="OrthoDB" id="6781724at2759"/>
<reference evidence="2" key="1">
    <citation type="submission" date="2021-12" db="EMBL/GenBank/DDBJ databases">
        <authorList>
            <person name="King R."/>
        </authorList>
    </citation>
    <scope>NUCLEOTIDE SEQUENCE</scope>
</reference>
<dbReference type="EMBL" id="OV121139">
    <property type="protein sequence ID" value="CAH0563145.1"/>
    <property type="molecule type" value="Genomic_DNA"/>
</dbReference>
<evidence type="ECO:0000313" key="3">
    <source>
        <dbReference type="Proteomes" id="UP001154078"/>
    </source>
</evidence>
<protein>
    <submittedName>
        <fullName evidence="2">Uncharacterized protein</fullName>
    </submittedName>
</protein>
<dbReference type="AlphaFoldDB" id="A0A9P0FML5"/>
<evidence type="ECO:0000313" key="2">
    <source>
        <dbReference type="EMBL" id="CAH0563145.1"/>
    </source>
</evidence>
<name>A0A9P0FML5_BRAAE</name>
<organism evidence="2 3">
    <name type="scientific">Brassicogethes aeneus</name>
    <name type="common">Rape pollen beetle</name>
    <name type="synonym">Meligethes aeneus</name>
    <dbReference type="NCBI Taxonomy" id="1431903"/>
    <lineage>
        <taxon>Eukaryota</taxon>
        <taxon>Metazoa</taxon>
        <taxon>Ecdysozoa</taxon>
        <taxon>Arthropoda</taxon>
        <taxon>Hexapoda</taxon>
        <taxon>Insecta</taxon>
        <taxon>Pterygota</taxon>
        <taxon>Neoptera</taxon>
        <taxon>Endopterygota</taxon>
        <taxon>Coleoptera</taxon>
        <taxon>Polyphaga</taxon>
        <taxon>Cucujiformia</taxon>
        <taxon>Nitidulidae</taxon>
        <taxon>Meligethinae</taxon>
        <taxon>Brassicogethes</taxon>
    </lineage>
</organism>
<accession>A0A9P0FML5</accession>
<sequence length="250" mass="28937">MEKCINLANNTATENSKNNEWKTVINKKNKPKQSTNKNIIYGKNSNIQGVPKLAHLHVYRIDPKTTPNELTDMLKKNIPEVKCESLTQKYPELYSSFKVSFYEDNFSKAMDPELWPFCACINRFFHVRPKAVSPVKHGLEELKKSDDKVFISLSYTPKAVTLKKKFGNLPIKLMRVKIENEQEFKILEKVVRRGRFNLVDKDPDGDLNRLEAGPSSSKKQKYIPPPPPPPAMIEEFTEENDHFTQSQRWV</sequence>
<evidence type="ECO:0000256" key="1">
    <source>
        <dbReference type="SAM" id="MobiDB-lite"/>
    </source>
</evidence>